<dbReference type="AlphaFoldDB" id="A0A7S2SD98"/>
<dbReference type="EMBL" id="HBHK01020437">
    <property type="protein sequence ID" value="CAD9696768.1"/>
    <property type="molecule type" value="Transcribed_RNA"/>
</dbReference>
<reference evidence="1" key="1">
    <citation type="submission" date="2021-01" db="EMBL/GenBank/DDBJ databases">
        <authorList>
            <person name="Corre E."/>
            <person name="Pelletier E."/>
            <person name="Niang G."/>
            <person name="Scheremetjew M."/>
            <person name="Finn R."/>
            <person name="Kale V."/>
            <person name="Holt S."/>
            <person name="Cochrane G."/>
            <person name="Meng A."/>
            <person name="Brown T."/>
            <person name="Cohen L."/>
        </authorList>
    </citation>
    <scope>NUCLEOTIDE SEQUENCE</scope>
    <source>
        <strain evidence="1">NY070348D</strain>
    </source>
</reference>
<proteinExistence type="predicted"/>
<organism evidence="1">
    <name type="scientific">Mucochytrium quahogii</name>
    <dbReference type="NCBI Taxonomy" id="96639"/>
    <lineage>
        <taxon>Eukaryota</taxon>
        <taxon>Sar</taxon>
        <taxon>Stramenopiles</taxon>
        <taxon>Bigyra</taxon>
        <taxon>Labyrinthulomycetes</taxon>
        <taxon>Thraustochytrida</taxon>
        <taxon>Thraustochytriidae</taxon>
        <taxon>Mucochytrium</taxon>
    </lineage>
</organism>
<sequence length="244" mass="27400">MMTDEQDPCGRIGRAIKQHLKPGDKVIEVYRAERASVDELYKLEKKRFACYALLCPFFLLCAPCVCKDFSNQFGAMASSIYVVSEQGIYHINDECFAKFQGKAFGIKELTSGFYFAPWKHVRSCELVGHPRNSNLSVISIKATVQTDSFSTEVNVVDKYRPPLTFKGHFYWVISDPGAVEIMNAERKNNAPAPSIRRVKVIHADDPRCMEQEHSTSLSMISFENGMSSKSSCALNMNTSALSLE</sequence>
<protein>
    <submittedName>
        <fullName evidence="1">Uncharacterized protein</fullName>
    </submittedName>
</protein>
<accession>A0A7S2SD98</accession>
<name>A0A7S2SD98_9STRA</name>
<evidence type="ECO:0000313" key="1">
    <source>
        <dbReference type="EMBL" id="CAD9696768.1"/>
    </source>
</evidence>
<gene>
    <name evidence="1" type="ORF">QSP1433_LOCUS12966</name>
</gene>